<reference evidence="10 11" key="1">
    <citation type="submission" date="2017-10" db="EMBL/GenBank/DDBJ databases">
        <title>The new phylogeny of genus Mycobacterium.</title>
        <authorList>
            <person name="Tortoli E."/>
            <person name="Trovato A."/>
            <person name="Cirillo D.M."/>
        </authorList>
    </citation>
    <scope>NUCLEOTIDE SEQUENCE [LARGE SCALE GENOMIC DNA]</scope>
    <source>
        <strain evidence="10 11">CCUG37673</strain>
    </source>
</reference>
<evidence type="ECO:0000313" key="9">
    <source>
        <dbReference type="EMBL" id="GFG50749.1"/>
    </source>
</evidence>
<keyword evidence="4 7" id="KW-1133">Transmembrane helix</keyword>
<evidence type="ECO:0000256" key="2">
    <source>
        <dbReference type="ARBA" id="ARBA00022448"/>
    </source>
</evidence>
<dbReference type="OrthoDB" id="9787026at2"/>
<dbReference type="PROSITE" id="PS50850">
    <property type="entry name" value="MFS"/>
    <property type="match status" value="1"/>
</dbReference>
<comment type="caution">
    <text evidence="10">The sequence shown here is derived from an EMBL/GenBank/DDBJ whole genome shotgun (WGS) entry which is preliminary data.</text>
</comment>
<dbReference type="Pfam" id="PF07690">
    <property type="entry name" value="MFS_1"/>
    <property type="match status" value="1"/>
</dbReference>
<evidence type="ECO:0000313" key="10">
    <source>
        <dbReference type="EMBL" id="PEG33369.1"/>
    </source>
</evidence>
<dbReference type="GO" id="GO:0005886">
    <property type="term" value="C:plasma membrane"/>
    <property type="evidence" value="ECO:0007669"/>
    <property type="project" value="UniProtKB-SubCell"/>
</dbReference>
<feature type="transmembrane region" description="Helical" evidence="7">
    <location>
        <begin position="57"/>
        <end position="82"/>
    </location>
</feature>
<feature type="transmembrane region" description="Helical" evidence="7">
    <location>
        <begin position="148"/>
        <end position="168"/>
    </location>
</feature>
<accession>A0A2A7MP65</accession>
<feature type="domain" description="Major facilitator superfamily (MFS) profile" evidence="8">
    <location>
        <begin position="24"/>
        <end position="390"/>
    </location>
</feature>
<sequence>MPSRSDVQTTPGLPRLTKAVALVSLTVVALSYVLNAMDRQVFPVVLPQIDEDLGFALSQGGLLATIFTLGIGVAGVPSGYLLDRLSRKAVMLIGIVIYSAFTLLTGFGVGFADMFAYRALSGVGEAMQNAALFSAVGAYFFANRALAIGTLNFAFGVGGFLGPMLGAQVADSFDSWRVPFYIYGVIGFGFVIVIALFISKRFTEQVEPEGPVETADVKSSVPQEFLNRNLLLLGGTAAVVSVAMYGFIGLYPSFLQNQLDIPLAEAGVIASMFGLGAMMGMPAGFLMDRLNLRYVLIGAMLAGSVVGFLIFNGPTSTGWQYVLAFAEGAVASGFCFVGIYAGLQRSVQPELIGRASGFFVTASTSPPPSPATCSPAWSERSAGAEPPSGS</sequence>
<dbReference type="RefSeq" id="WP_097944777.1">
    <property type="nucleotide sequence ID" value="NZ_BLKS01000001.1"/>
</dbReference>
<evidence type="ECO:0000259" key="8">
    <source>
        <dbReference type="PROSITE" id="PS50850"/>
    </source>
</evidence>
<feature type="transmembrane region" description="Helical" evidence="7">
    <location>
        <begin position="319"/>
        <end position="343"/>
    </location>
</feature>
<evidence type="ECO:0000256" key="7">
    <source>
        <dbReference type="SAM" id="Phobius"/>
    </source>
</evidence>
<evidence type="ECO:0000256" key="4">
    <source>
        <dbReference type="ARBA" id="ARBA00022989"/>
    </source>
</evidence>
<dbReference type="AlphaFoldDB" id="A0A2A7MP65"/>
<dbReference type="Proteomes" id="UP000465302">
    <property type="component" value="Unassembled WGS sequence"/>
</dbReference>
<evidence type="ECO:0000313" key="12">
    <source>
        <dbReference type="Proteomes" id="UP000465302"/>
    </source>
</evidence>
<dbReference type="Gene3D" id="1.20.1250.20">
    <property type="entry name" value="MFS general substrate transporter like domains"/>
    <property type="match status" value="2"/>
</dbReference>
<keyword evidence="5 7" id="KW-0472">Membrane</keyword>
<keyword evidence="2" id="KW-0813">Transport</keyword>
<feature type="transmembrane region" description="Helical" evidence="7">
    <location>
        <begin position="266"/>
        <end position="287"/>
    </location>
</feature>
<feature type="transmembrane region" description="Helical" evidence="7">
    <location>
        <begin position="20"/>
        <end position="37"/>
    </location>
</feature>
<evidence type="ECO:0000256" key="3">
    <source>
        <dbReference type="ARBA" id="ARBA00022692"/>
    </source>
</evidence>
<dbReference type="InterPro" id="IPR036259">
    <property type="entry name" value="MFS_trans_sf"/>
</dbReference>
<evidence type="ECO:0000256" key="5">
    <source>
        <dbReference type="ARBA" id="ARBA00023136"/>
    </source>
</evidence>
<comment type="subcellular location">
    <subcellularLocation>
        <location evidence="1">Cell membrane</location>
        <topology evidence="1">Multi-pass membrane protein</topology>
    </subcellularLocation>
</comment>
<feature type="transmembrane region" description="Helical" evidence="7">
    <location>
        <begin position="230"/>
        <end position="254"/>
    </location>
</feature>
<feature type="transmembrane region" description="Helical" evidence="7">
    <location>
        <begin position="115"/>
        <end position="141"/>
    </location>
</feature>
<dbReference type="GO" id="GO:0022857">
    <property type="term" value="F:transmembrane transporter activity"/>
    <property type="evidence" value="ECO:0007669"/>
    <property type="project" value="InterPro"/>
</dbReference>
<organism evidence="10 11">
    <name type="scientific">Mycolicibacterium agri</name>
    <name type="common">Mycobacterium agri</name>
    <dbReference type="NCBI Taxonomy" id="36811"/>
    <lineage>
        <taxon>Bacteria</taxon>
        <taxon>Bacillati</taxon>
        <taxon>Actinomycetota</taxon>
        <taxon>Actinomycetes</taxon>
        <taxon>Mycobacteriales</taxon>
        <taxon>Mycobacteriaceae</taxon>
        <taxon>Mycolicibacterium</taxon>
    </lineage>
</organism>
<keyword evidence="3 7" id="KW-0812">Transmembrane</keyword>
<proteinExistence type="predicted"/>
<feature type="transmembrane region" description="Helical" evidence="7">
    <location>
        <begin position="180"/>
        <end position="198"/>
    </location>
</feature>
<dbReference type="Proteomes" id="UP000220914">
    <property type="component" value="Unassembled WGS sequence"/>
</dbReference>
<evidence type="ECO:0000256" key="1">
    <source>
        <dbReference type="ARBA" id="ARBA00004651"/>
    </source>
</evidence>
<reference evidence="9" key="3">
    <citation type="submission" date="2020-02" db="EMBL/GenBank/DDBJ databases">
        <authorList>
            <person name="Matsumoto Y."/>
            <person name="Motooka D."/>
            <person name="Nakamura S."/>
        </authorList>
    </citation>
    <scope>NUCLEOTIDE SEQUENCE</scope>
    <source>
        <strain evidence="9">JCM 6377</strain>
    </source>
</reference>
<feature type="transmembrane region" description="Helical" evidence="7">
    <location>
        <begin position="294"/>
        <end position="313"/>
    </location>
</feature>
<protein>
    <submittedName>
        <fullName evidence="10">MFS transporter</fullName>
    </submittedName>
</protein>
<gene>
    <name evidence="10" type="ORF">CQY20_31085</name>
    <name evidence="9" type="ORF">MAGR_21900</name>
</gene>
<keyword evidence="11" id="KW-1185">Reference proteome</keyword>
<evidence type="ECO:0000256" key="6">
    <source>
        <dbReference type="SAM" id="MobiDB-lite"/>
    </source>
</evidence>
<dbReference type="PANTHER" id="PTHR42718">
    <property type="entry name" value="MAJOR FACILITATOR SUPERFAMILY MULTIDRUG TRANSPORTER MFSC"/>
    <property type="match status" value="1"/>
</dbReference>
<dbReference type="EMBL" id="BLKS01000001">
    <property type="protein sequence ID" value="GFG50749.1"/>
    <property type="molecule type" value="Genomic_DNA"/>
</dbReference>
<name>A0A2A7MP65_MYCAG</name>
<reference evidence="9 12" key="2">
    <citation type="journal article" date="2019" name="Emerg. Microbes Infect.">
        <title>Comprehensive subspecies identification of 175 nontuberculous mycobacteria species based on 7547 genomic profiles.</title>
        <authorList>
            <person name="Matsumoto Y."/>
            <person name="Kinjo T."/>
            <person name="Motooka D."/>
            <person name="Nabeya D."/>
            <person name="Jung N."/>
            <person name="Uechi K."/>
            <person name="Horii T."/>
            <person name="Iida T."/>
            <person name="Fujita J."/>
            <person name="Nakamura S."/>
        </authorList>
    </citation>
    <scope>NUCLEOTIDE SEQUENCE [LARGE SCALE GENOMIC DNA]</scope>
    <source>
        <strain evidence="9 12">JCM 6377</strain>
    </source>
</reference>
<dbReference type="EMBL" id="PDCP01000118">
    <property type="protein sequence ID" value="PEG33369.1"/>
    <property type="molecule type" value="Genomic_DNA"/>
</dbReference>
<evidence type="ECO:0000313" key="11">
    <source>
        <dbReference type="Proteomes" id="UP000220914"/>
    </source>
</evidence>
<feature type="transmembrane region" description="Helical" evidence="7">
    <location>
        <begin position="89"/>
        <end position="109"/>
    </location>
</feature>
<dbReference type="PANTHER" id="PTHR42718:SF9">
    <property type="entry name" value="MAJOR FACILITATOR SUPERFAMILY MULTIDRUG TRANSPORTER MFSC"/>
    <property type="match status" value="1"/>
</dbReference>
<feature type="region of interest" description="Disordered" evidence="6">
    <location>
        <begin position="363"/>
        <end position="390"/>
    </location>
</feature>
<dbReference type="InterPro" id="IPR020846">
    <property type="entry name" value="MFS_dom"/>
</dbReference>
<dbReference type="SUPFAM" id="SSF103473">
    <property type="entry name" value="MFS general substrate transporter"/>
    <property type="match status" value="1"/>
</dbReference>
<dbReference type="InterPro" id="IPR011701">
    <property type="entry name" value="MFS"/>
</dbReference>